<dbReference type="RefSeq" id="WP_377199815.1">
    <property type="nucleotide sequence ID" value="NZ_JBHUHF010000001.1"/>
</dbReference>
<proteinExistence type="predicted"/>
<gene>
    <name evidence="2" type="ORF">ACFSL2_21630</name>
</gene>
<comment type="caution">
    <text evidence="2">The sequence shown here is derived from an EMBL/GenBank/DDBJ whole genome shotgun (WGS) entry which is preliminary data.</text>
</comment>
<evidence type="ECO:0000313" key="3">
    <source>
        <dbReference type="Proteomes" id="UP001597338"/>
    </source>
</evidence>
<accession>A0ABW4VF90</accession>
<reference evidence="3" key="1">
    <citation type="journal article" date="2019" name="Int. J. Syst. Evol. Microbiol.">
        <title>The Global Catalogue of Microorganisms (GCM) 10K type strain sequencing project: providing services to taxonomists for standard genome sequencing and annotation.</title>
        <authorList>
            <consortium name="The Broad Institute Genomics Platform"/>
            <consortium name="The Broad Institute Genome Sequencing Center for Infectious Disease"/>
            <person name="Wu L."/>
            <person name="Ma J."/>
        </authorList>
    </citation>
    <scope>NUCLEOTIDE SEQUENCE [LARGE SCALE GENOMIC DNA]</scope>
    <source>
        <strain evidence="3">CCM 7043</strain>
    </source>
</reference>
<evidence type="ECO:0000313" key="2">
    <source>
        <dbReference type="EMBL" id="MFD2028112.1"/>
    </source>
</evidence>
<evidence type="ECO:0000256" key="1">
    <source>
        <dbReference type="SAM" id="MobiDB-lite"/>
    </source>
</evidence>
<feature type="compositionally biased region" description="Polar residues" evidence="1">
    <location>
        <begin position="1"/>
        <end position="10"/>
    </location>
</feature>
<dbReference type="Proteomes" id="UP001597338">
    <property type="component" value="Unassembled WGS sequence"/>
</dbReference>
<protein>
    <submittedName>
        <fullName evidence="2">Uncharacterized protein</fullName>
    </submittedName>
</protein>
<dbReference type="EMBL" id="JBHUHF010000001">
    <property type="protein sequence ID" value="MFD2028112.1"/>
    <property type="molecule type" value="Genomic_DNA"/>
</dbReference>
<name>A0ABW4VF90_9MICO</name>
<sequence>MQHPRPTSRTTDPRAASPRVAGALVESPLQLLCTVEAHAAGFGGTATHVHVRDDVPALGDALSAVRELTLPHGLDFDLAGRRSALTAREPVWLVGDAFSGLFQATVPLRRPERIVLVDDGLATLELCRLLVRRDPLVRIGRPAPAPRRRLGAVAAGRLRSLAGDGRVTIFTALPLTPDLADGLRTQGFDVRHNQFGWLAAQPADDSMSEPTIVVGSAMPADGFIDAHRYVDWVRSLAKEGALRYLPHRRQTPELLAALAEIDGVTVDVPGAPVEIRLRGLRSGQRVLSLPSTSTILLTTIISPLGVPVTALDVPADWWTERATADHRAHLTSVVALAQQARAAVDDASETDSPEANE</sequence>
<feature type="region of interest" description="Disordered" evidence="1">
    <location>
        <begin position="1"/>
        <end position="20"/>
    </location>
</feature>
<keyword evidence="3" id="KW-1185">Reference proteome</keyword>
<organism evidence="2 3">
    <name type="scientific">Promicromonospora aerolata</name>
    <dbReference type="NCBI Taxonomy" id="195749"/>
    <lineage>
        <taxon>Bacteria</taxon>
        <taxon>Bacillati</taxon>
        <taxon>Actinomycetota</taxon>
        <taxon>Actinomycetes</taxon>
        <taxon>Micrococcales</taxon>
        <taxon>Promicromonosporaceae</taxon>
        <taxon>Promicromonospora</taxon>
    </lineage>
</organism>